<evidence type="ECO:0000256" key="9">
    <source>
        <dbReference type="ARBA" id="ARBA00022840"/>
    </source>
</evidence>
<dbReference type="InterPro" id="IPR005811">
    <property type="entry name" value="SUCC_ACL_C"/>
</dbReference>
<dbReference type="GO" id="GO:0016874">
    <property type="term" value="F:ligase activity"/>
    <property type="evidence" value="ECO:0007669"/>
    <property type="project" value="UniProtKB-KW"/>
</dbReference>
<evidence type="ECO:0000256" key="3">
    <source>
        <dbReference type="ARBA" id="ARBA00005064"/>
    </source>
</evidence>
<proteinExistence type="predicted"/>
<name>A0A1D6HDG8_MAIZE</name>
<dbReference type="GO" id="GO:0005524">
    <property type="term" value="F:ATP binding"/>
    <property type="evidence" value="ECO:0007669"/>
    <property type="project" value="UniProtKB-UniRule"/>
</dbReference>
<dbReference type="FunFam" id="3.30.470.20:FF:000002">
    <property type="entry name" value="Succinate--CoA ligase [ADP-forming] subunit beta"/>
    <property type="match status" value="1"/>
</dbReference>
<evidence type="ECO:0000256" key="1">
    <source>
        <dbReference type="ARBA" id="ARBA00001946"/>
    </source>
</evidence>
<evidence type="ECO:0000256" key="10">
    <source>
        <dbReference type="ARBA" id="ARBA00022842"/>
    </source>
</evidence>
<evidence type="ECO:0000256" key="7">
    <source>
        <dbReference type="ARBA" id="ARBA00022723"/>
    </source>
</evidence>
<accession>A0A1D6HDG8</accession>
<feature type="domain" description="ATP-grasp" evidence="14">
    <location>
        <begin position="77"/>
        <end position="316"/>
    </location>
</feature>
<evidence type="ECO:0000256" key="8">
    <source>
        <dbReference type="ARBA" id="ARBA00022741"/>
    </source>
</evidence>
<dbReference type="FunFam" id="3.40.50.261:FF:000001">
    <property type="entry name" value="Succinate--CoA ligase [ADP-forming] subunit beta"/>
    <property type="match status" value="1"/>
</dbReference>
<dbReference type="FunFam" id="3.30.1490.20:FF:000019">
    <property type="entry name" value="Succinate--CoA ligase [ADP-forming] subunit beta, mitochondrial"/>
    <property type="match status" value="1"/>
</dbReference>
<dbReference type="NCBIfam" id="NF001913">
    <property type="entry name" value="PRK00696.1"/>
    <property type="match status" value="1"/>
</dbReference>
<dbReference type="Pfam" id="PF08442">
    <property type="entry name" value="ATP-grasp_2"/>
    <property type="match status" value="1"/>
</dbReference>
<comment type="cofactor">
    <cofactor evidence="1">
        <name>Mg(2+)</name>
        <dbReference type="ChEBI" id="CHEBI:18420"/>
    </cofactor>
</comment>
<dbReference type="PROSITE" id="PS50975">
    <property type="entry name" value="ATP_GRASP"/>
    <property type="match status" value="1"/>
</dbReference>
<keyword evidence="8" id="KW-0547">Nucleotide-binding</keyword>
<dbReference type="GO" id="GO:0006099">
    <property type="term" value="P:tricarboxylic acid cycle"/>
    <property type="evidence" value="ECO:0007669"/>
    <property type="project" value="UniProtKB-UniPathway"/>
</dbReference>
<dbReference type="InterPro" id="IPR013815">
    <property type="entry name" value="ATP_grasp_subdomain_1"/>
</dbReference>
<evidence type="ECO:0000256" key="2">
    <source>
        <dbReference type="ARBA" id="ARBA00004173"/>
    </source>
</evidence>
<keyword evidence="6 15" id="KW-0436">Ligase</keyword>
<dbReference type="UniPathway" id="UPA00223">
    <property type="reaction ID" value="UER00999"/>
</dbReference>
<keyword evidence="5" id="KW-0816">Tricarboxylic acid cycle</keyword>
<organism evidence="15">
    <name type="scientific">Zea mays</name>
    <name type="common">Maize</name>
    <dbReference type="NCBI Taxonomy" id="4577"/>
    <lineage>
        <taxon>Eukaryota</taxon>
        <taxon>Viridiplantae</taxon>
        <taxon>Streptophyta</taxon>
        <taxon>Embryophyta</taxon>
        <taxon>Tracheophyta</taxon>
        <taxon>Spermatophyta</taxon>
        <taxon>Magnoliopsida</taxon>
        <taxon>Liliopsida</taxon>
        <taxon>Poales</taxon>
        <taxon>Poaceae</taxon>
        <taxon>PACMAD clade</taxon>
        <taxon>Panicoideae</taxon>
        <taxon>Andropogonodae</taxon>
        <taxon>Andropogoneae</taxon>
        <taxon>Tripsacinae</taxon>
        <taxon>Zea</taxon>
    </lineage>
</organism>
<dbReference type="GO" id="GO:0005739">
    <property type="term" value="C:mitochondrion"/>
    <property type="evidence" value="ECO:0007669"/>
    <property type="project" value="UniProtKB-SubCell"/>
</dbReference>
<dbReference type="GO" id="GO:0046872">
    <property type="term" value="F:metal ion binding"/>
    <property type="evidence" value="ECO:0007669"/>
    <property type="project" value="UniProtKB-KW"/>
</dbReference>
<dbReference type="ExpressionAtlas" id="A0A1D6HDG8">
    <property type="expression patterns" value="baseline and differential"/>
</dbReference>
<evidence type="ECO:0000259" key="14">
    <source>
        <dbReference type="PROSITE" id="PS50975"/>
    </source>
</evidence>
<evidence type="ECO:0000256" key="6">
    <source>
        <dbReference type="ARBA" id="ARBA00022598"/>
    </source>
</evidence>
<dbReference type="STRING" id="4577.A0A1D6HDG8"/>
<dbReference type="PANTHER" id="PTHR11815:SF10">
    <property type="entry name" value="SUCCINATE--COA LIGASE [GDP-FORMING] SUBUNIT BETA, MITOCHONDRIAL"/>
    <property type="match status" value="1"/>
</dbReference>
<dbReference type="InParanoid" id="A0A1D6HDG8"/>
<keyword evidence="9" id="KW-0067">ATP-binding</keyword>
<reference evidence="15" key="1">
    <citation type="submission" date="2015-12" db="EMBL/GenBank/DDBJ databases">
        <title>Update maize B73 reference genome by single molecule sequencing technologies.</title>
        <authorList>
            <consortium name="Maize Genome Sequencing Project"/>
            <person name="Ware D."/>
        </authorList>
    </citation>
    <scope>NUCLEOTIDE SEQUENCE</scope>
    <source>
        <tissue evidence="15">Seedling</tissue>
    </source>
</reference>
<evidence type="ECO:0000256" key="11">
    <source>
        <dbReference type="ARBA" id="ARBA00022946"/>
    </source>
</evidence>
<dbReference type="Gene3D" id="3.30.1490.20">
    <property type="entry name" value="ATP-grasp fold, A domain"/>
    <property type="match status" value="1"/>
</dbReference>
<protein>
    <recommendedName>
        <fullName evidence="13">Succinyl-CoA synthetase beta chain</fullName>
    </recommendedName>
</protein>
<keyword evidence="11" id="KW-0809">Transit peptide</keyword>
<dbReference type="AlphaFoldDB" id="A0A1D6HDG8"/>
<keyword evidence="10" id="KW-0460">Magnesium</keyword>
<comment type="subunit">
    <text evidence="4">Heterooctamer of 4 alpha and 4 beta chains.</text>
</comment>
<dbReference type="EMBL" id="CM000781">
    <property type="protein sequence ID" value="AQK72723.1"/>
    <property type="molecule type" value="Genomic_DNA"/>
</dbReference>
<dbReference type="InterPro" id="IPR013650">
    <property type="entry name" value="ATP-grasp_succ-CoA_synth-type"/>
</dbReference>
<dbReference type="InterPro" id="IPR016102">
    <property type="entry name" value="Succinyl-CoA_synth-like"/>
</dbReference>
<dbReference type="InterPro" id="IPR017866">
    <property type="entry name" value="Succ-CoA_synthase_bsu_CS"/>
</dbReference>
<dbReference type="SUPFAM" id="SSF56059">
    <property type="entry name" value="Glutathione synthetase ATP-binding domain-like"/>
    <property type="match status" value="1"/>
</dbReference>
<evidence type="ECO:0000313" key="15">
    <source>
        <dbReference type="EMBL" id="AQK72723.1"/>
    </source>
</evidence>
<dbReference type="Gene3D" id="3.30.470.20">
    <property type="entry name" value="ATP-grasp fold, B domain"/>
    <property type="match status" value="1"/>
</dbReference>
<dbReference type="Pfam" id="PF00549">
    <property type="entry name" value="Ligase_CoA"/>
    <property type="match status" value="1"/>
</dbReference>
<sequence>MVRGSLGKLASRALSVAGRWQHQQLRRLNIHEYQVPSAPRLALCPPIFKYCVGFIRAILEAGTDGLGFVDCLGLQGAELMGKYGINVPRGAAAGSVHEVKDALKNMFPSEKEIVVKSQILAGGRGLGTFKSGLQGGVHIVKAEEAELIASKCVLYSKYLNSLCKMLGQILITKQTGPEGKIVSKVYLCEKLSLTNEMYFAITLDRKTAGPLIIACSKGGTSIEDLAEKYPDMIIKVPIDVFKGITDEDAAKVVDGLALKAADRQSSIEQIKKLYELFCKCDCTLLEINPLAETADNKLVAADAKLNFDDNAAFRQKEIFALRDTTQEDPREVAAAKADLNYIGLDGEIGCMVNGAGLAMATMDIIKLHGGTPANFLDVGGSASEGQVVEAFKILTSDDRVKAILVNIFGGIMKCDVIASGIVNAAKQESGMTLITAEDLDDAAEKAVKASVK</sequence>
<evidence type="ECO:0000256" key="12">
    <source>
        <dbReference type="ARBA" id="ARBA00023128"/>
    </source>
</evidence>
<dbReference type="PROSITE" id="PS01217">
    <property type="entry name" value="SUCCINYL_COA_LIG_3"/>
    <property type="match status" value="1"/>
</dbReference>
<evidence type="ECO:0000256" key="13">
    <source>
        <dbReference type="ARBA" id="ARBA00082254"/>
    </source>
</evidence>
<dbReference type="PANTHER" id="PTHR11815">
    <property type="entry name" value="SUCCINYL-COA SYNTHETASE BETA CHAIN"/>
    <property type="match status" value="1"/>
</dbReference>
<dbReference type="IntAct" id="A0A1D6HDG8">
    <property type="interactions" value="10"/>
</dbReference>
<comment type="pathway">
    <text evidence="3">Carbohydrate metabolism; tricarboxylic acid cycle; succinate from succinyl-CoA (ligase route): step 1/1.</text>
</comment>
<keyword evidence="7" id="KW-0479">Metal-binding</keyword>
<evidence type="ECO:0000256" key="4">
    <source>
        <dbReference type="ARBA" id="ARBA00011412"/>
    </source>
</evidence>
<keyword evidence="12" id="KW-0496">Mitochondrion</keyword>
<dbReference type="Gene3D" id="3.40.50.261">
    <property type="entry name" value="Succinyl-CoA synthetase domains"/>
    <property type="match status" value="1"/>
</dbReference>
<dbReference type="SMR" id="A0A1D6HDG8"/>
<gene>
    <name evidence="15" type="ORF">ZEAMMB73_Zm00001d017258</name>
</gene>
<dbReference type="SUPFAM" id="SSF52210">
    <property type="entry name" value="Succinyl-CoA synthetase domains"/>
    <property type="match status" value="1"/>
</dbReference>
<dbReference type="InterPro" id="IPR011761">
    <property type="entry name" value="ATP-grasp"/>
</dbReference>
<comment type="subcellular location">
    <subcellularLocation>
        <location evidence="2">Mitochondrion</location>
    </subcellularLocation>
</comment>
<evidence type="ECO:0000256" key="5">
    <source>
        <dbReference type="ARBA" id="ARBA00022532"/>
    </source>
</evidence>